<dbReference type="InterPro" id="IPR036291">
    <property type="entry name" value="NAD(P)-bd_dom_sf"/>
</dbReference>
<dbReference type="SUPFAM" id="SSF51735">
    <property type="entry name" value="NAD(P)-binding Rossmann-fold domains"/>
    <property type="match status" value="1"/>
</dbReference>
<protein>
    <recommendedName>
        <fullName evidence="1">NAD(P)-binding domain-containing protein</fullName>
    </recommendedName>
</protein>
<reference evidence="2 3" key="1">
    <citation type="submission" date="2024-09" db="EMBL/GenBank/DDBJ databases">
        <title>Genome sequencing and assembly of Phytophthora oleae, isolate VK10A, causative agent of rot of olive drupes.</title>
        <authorList>
            <person name="Conti Taguali S."/>
            <person name="Riolo M."/>
            <person name="La Spada F."/>
            <person name="Cacciola S.O."/>
            <person name="Dionisio G."/>
        </authorList>
    </citation>
    <scope>NUCLEOTIDE SEQUENCE [LARGE SCALE GENOMIC DNA]</scope>
    <source>
        <strain evidence="2 3">VK10A</strain>
    </source>
</reference>
<dbReference type="Pfam" id="PF13460">
    <property type="entry name" value="NAD_binding_10"/>
    <property type="match status" value="1"/>
</dbReference>
<dbReference type="Gene3D" id="3.40.50.720">
    <property type="entry name" value="NAD(P)-binding Rossmann-like Domain"/>
    <property type="match status" value="1"/>
</dbReference>
<name>A0ABD3FT10_9STRA</name>
<evidence type="ECO:0000259" key="1">
    <source>
        <dbReference type="Pfam" id="PF13460"/>
    </source>
</evidence>
<dbReference type="FunFam" id="3.40.50.720:FF:001048">
    <property type="entry name" value="Predicted protein"/>
    <property type="match status" value="1"/>
</dbReference>
<dbReference type="EMBL" id="JBIMZQ010000009">
    <property type="protein sequence ID" value="KAL3669419.1"/>
    <property type="molecule type" value="Genomic_DNA"/>
</dbReference>
<dbReference type="InterPro" id="IPR016040">
    <property type="entry name" value="NAD(P)-bd_dom"/>
</dbReference>
<proteinExistence type="predicted"/>
<dbReference type="AlphaFoldDB" id="A0ABD3FT10"/>
<evidence type="ECO:0000313" key="2">
    <source>
        <dbReference type="EMBL" id="KAL3669419.1"/>
    </source>
</evidence>
<keyword evidence="3" id="KW-1185">Reference proteome</keyword>
<accession>A0ABD3FT10</accession>
<dbReference type="PANTHER" id="PTHR14097">
    <property type="entry name" value="OXIDOREDUCTASE HTATIP2"/>
    <property type="match status" value="1"/>
</dbReference>
<organism evidence="2 3">
    <name type="scientific">Phytophthora oleae</name>
    <dbReference type="NCBI Taxonomy" id="2107226"/>
    <lineage>
        <taxon>Eukaryota</taxon>
        <taxon>Sar</taxon>
        <taxon>Stramenopiles</taxon>
        <taxon>Oomycota</taxon>
        <taxon>Peronosporomycetes</taxon>
        <taxon>Peronosporales</taxon>
        <taxon>Peronosporaceae</taxon>
        <taxon>Phytophthora</taxon>
    </lineage>
</organism>
<evidence type="ECO:0000313" key="3">
    <source>
        <dbReference type="Proteomes" id="UP001632037"/>
    </source>
</evidence>
<sequence>MIVRHRHMSQTRLELHRRVHLRIFTVSTARTSMSSYVALVIGSTGAVGRELVADLVSSAKCTKVIALARRDVPESAWGSTFPSIDADAAKSKLEVRKVDFDALSEADIKAADNVDAAFSCLGTTRKDAGSAEAFRKVDLEYVTKFSELSKAAGVPYMGLLTSQGANKDSWFLYPQTKGEVEDKVQQMQFERTSIFRPGMLQRGDLLRGTEKMFGWMIPGSYQIHAKTVAKGMLSDYENGAKGLKEWSHADLKKFE</sequence>
<comment type="caution">
    <text evidence="2">The sequence shown here is derived from an EMBL/GenBank/DDBJ whole genome shotgun (WGS) entry which is preliminary data.</text>
</comment>
<dbReference type="Proteomes" id="UP001632037">
    <property type="component" value="Unassembled WGS sequence"/>
</dbReference>
<gene>
    <name evidence="2" type="ORF">V7S43_005813</name>
</gene>
<dbReference type="PANTHER" id="PTHR14097:SF7">
    <property type="entry name" value="OXIDOREDUCTASE HTATIP2"/>
    <property type="match status" value="1"/>
</dbReference>
<feature type="domain" description="NAD(P)-binding" evidence="1">
    <location>
        <begin position="42"/>
        <end position="231"/>
    </location>
</feature>